<dbReference type="EMBL" id="KK107020">
    <property type="protein sequence ID" value="EZA62461.1"/>
    <property type="molecule type" value="Genomic_DNA"/>
</dbReference>
<name>A0A026X367_OOCBI</name>
<feature type="compositionally biased region" description="Basic and acidic residues" evidence="1">
    <location>
        <begin position="52"/>
        <end position="61"/>
    </location>
</feature>
<keyword evidence="3" id="KW-1185">Reference proteome</keyword>
<organism evidence="2 3">
    <name type="scientific">Ooceraea biroi</name>
    <name type="common">Clonal raider ant</name>
    <name type="synonym">Cerapachys biroi</name>
    <dbReference type="NCBI Taxonomy" id="2015173"/>
    <lineage>
        <taxon>Eukaryota</taxon>
        <taxon>Metazoa</taxon>
        <taxon>Ecdysozoa</taxon>
        <taxon>Arthropoda</taxon>
        <taxon>Hexapoda</taxon>
        <taxon>Insecta</taxon>
        <taxon>Pterygota</taxon>
        <taxon>Neoptera</taxon>
        <taxon>Endopterygota</taxon>
        <taxon>Hymenoptera</taxon>
        <taxon>Apocrita</taxon>
        <taxon>Aculeata</taxon>
        <taxon>Formicoidea</taxon>
        <taxon>Formicidae</taxon>
        <taxon>Dorylinae</taxon>
        <taxon>Ooceraea</taxon>
    </lineage>
</organism>
<gene>
    <name evidence="2" type="ORF">X777_10091</name>
</gene>
<dbReference type="AlphaFoldDB" id="A0A026X367"/>
<dbReference type="Proteomes" id="UP000053097">
    <property type="component" value="Unassembled WGS sequence"/>
</dbReference>
<feature type="region of interest" description="Disordered" evidence="1">
    <location>
        <begin position="52"/>
        <end position="81"/>
    </location>
</feature>
<proteinExistence type="predicted"/>
<sequence>MHREVCERELELRSPLPSRAARCGAARINYKVYASEHERVVRGVGVYVRSSPWDERERTTREQGLTTRSNKCCRSQPATLR</sequence>
<evidence type="ECO:0000313" key="3">
    <source>
        <dbReference type="Proteomes" id="UP000053097"/>
    </source>
</evidence>
<evidence type="ECO:0000256" key="1">
    <source>
        <dbReference type="SAM" id="MobiDB-lite"/>
    </source>
</evidence>
<accession>A0A026X367</accession>
<evidence type="ECO:0000313" key="2">
    <source>
        <dbReference type="EMBL" id="EZA62461.1"/>
    </source>
</evidence>
<protein>
    <submittedName>
        <fullName evidence="2">Uncharacterized protein</fullName>
    </submittedName>
</protein>
<feature type="compositionally biased region" description="Polar residues" evidence="1">
    <location>
        <begin position="62"/>
        <end position="81"/>
    </location>
</feature>
<reference evidence="2 3" key="1">
    <citation type="journal article" date="2014" name="Curr. Biol.">
        <title>The genome of the clonal raider ant Cerapachys biroi.</title>
        <authorList>
            <person name="Oxley P.R."/>
            <person name="Ji L."/>
            <person name="Fetter-Pruneda I."/>
            <person name="McKenzie S.K."/>
            <person name="Li C."/>
            <person name="Hu H."/>
            <person name="Zhang G."/>
            <person name="Kronauer D.J."/>
        </authorList>
    </citation>
    <scope>NUCLEOTIDE SEQUENCE [LARGE SCALE GENOMIC DNA]</scope>
</reference>